<feature type="domain" description="CGL160/ATPI" evidence="5">
    <location>
        <begin position="166"/>
        <end position="227"/>
    </location>
</feature>
<evidence type="ECO:0000256" key="4">
    <source>
        <dbReference type="ARBA" id="ARBA00023136"/>
    </source>
</evidence>
<protein>
    <recommendedName>
        <fullName evidence="5">CGL160/ATPI domain-containing protein</fullName>
    </recommendedName>
</protein>
<dbReference type="PANTHER" id="PTHR34118">
    <property type="entry name" value="NF-KAPPA-B INHIBITOR-LIKE PROTEIN-RELATED"/>
    <property type="match status" value="1"/>
</dbReference>
<dbReference type="InterPro" id="IPR056309">
    <property type="entry name" value="CGL160/ATPI_dom"/>
</dbReference>
<evidence type="ECO:0000256" key="2">
    <source>
        <dbReference type="ARBA" id="ARBA00022692"/>
    </source>
</evidence>
<dbReference type="EMBL" id="SDRB02010925">
    <property type="protein sequence ID" value="THG03573.1"/>
    <property type="molecule type" value="Genomic_DNA"/>
</dbReference>
<evidence type="ECO:0000313" key="7">
    <source>
        <dbReference type="Proteomes" id="UP000306102"/>
    </source>
</evidence>
<organism evidence="6 7">
    <name type="scientific">Camellia sinensis var. sinensis</name>
    <name type="common">China tea</name>
    <dbReference type="NCBI Taxonomy" id="542762"/>
    <lineage>
        <taxon>Eukaryota</taxon>
        <taxon>Viridiplantae</taxon>
        <taxon>Streptophyta</taxon>
        <taxon>Embryophyta</taxon>
        <taxon>Tracheophyta</taxon>
        <taxon>Spermatophyta</taxon>
        <taxon>Magnoliopsida</taxon>
        <taxon>eudicotyledons</taxon>
        <taxon>Gunneridae</taxon>
        <taxon>Pentapetalae</taxon>
        <taxon>asterids</taxon>
        <taxon>Ericales</taxon>
        <taxon>Theaceae</taxon>
        <taxon>Camellia</taxon>
    </lineage>
</organism>
<evidence type="ECO:0000313" key="6">
    <source>
        <dbReference type="EMBL" id="THG03573.1"/>
    </source>
</evidence>
<keyword evidence="3" id="KW-1133">Transmembrane helix</keyword>
<comment type="subcellular location">
    <subcellularLocation>
        <location evidence="1">Membrane</location>
        <topology evidence="1">Multi-pass membrane protein</topology>
    </subcellularLocation>
</comment>
<keyword evidence="7" id="KW-1185">Reference proteome</keyword>
<proteinExistence type="predicted"/>
<dbReference type="AlphaFoldDB" id="A0A4S4DKY3"/>
<name>A0A4S4DKY3_CAMSN</name>
<evidence type="ECO:0000256" key="3">
    <source>
        <dbReference type="ARBA" id="ARBA00022989"/>
    </source>
</evidence>
<evidence type="ECO:0000256" key="1">
    <source>
        <dbReference type="ARBA" id="ARBA00004141"/>
    </source>
</evidence>
<keyword evidence="4" id="KW-0472">Membrane</keyword>
<sequence>MDSVSGGVGLFFFSSSTTTIFQFPQTHSQLFPTKISPLRRRTQSPCSPRIQTTVASVLGSPPPVSELAEDDILQTFFKERELSGDIIAKVSDIFWLRKVIRLDDAEDNITQQSKETLGDENEGGFLKLTRTREWIAGDNSAPVNKKMIAKQLQNDSERRKIMNLLSYEALKREMMLLTVGIGTVCSGYCLVTLSVQAAVSYAAGVLFSCLYLQLLYKQADNLSQETVPQIFRQKKSKKIGIRSQDLEDLLERLVKGSGIAISSPRLVIPAAIYGFWGLSQHFANDLFDFQVMLYSVLKLQILRDGSKRRTWIVFFSSFICCCSWSSQLVPAMVGMFAYKAAALVQVYRDNEDLQLIFPENEEESSD</sequence>
<gene>
    <name evidence="6" type="ORF">TEA_022950</name>
</gene>
<dbReference type="Proteomes" id="UP000306102">
    <property type="component" value="Unassembled WGS sequence"/>
</dbReference>
<accession>A0A4S4DKY3</accession>
<keyword evidence="2" id="KW-0812">Transmembrane</keyword>
<dbReference type="Pfam" id="PF24763">
    <property type="entry name" value="CGL160_C"/>
    <property type="match status" value="1"/>
</dbReference>
<dbReference type="GO" id="GO:0016020">
    <property type="term" value="C:membrane"/>
    <property type="evidence" value="ECO:0007669"/>
    <property type="project" value="UniProtKB-SubCell"/>
</dbReference>
<dbReference type="PANTHER" id="PTHR34118:SF1">
    <property type="entry name" value="NF-KAPPA-B INHIBITOR-LIKE PROTEIN"/>
    <property type="match status" value="1"/>
</dbReference>
<comment type="caution">
    <text evidence="6">The sequence shown here is derived from an EMBL/GenBank/DDBJ whole genome shotgun (WGS) entry which is preliminary data.</text>
</comment>
<reference evidence="6 7" key="1">
    <citation type="journal article" date="2018" name="Proc. Natl. Acad. Sci. U.S.A.">
        <title>Draft genome sequence of Camellia sinensis var. sinensis provides insights into the evolution of the tea genome and tea quality.</title>
        <authorList>
            <person name="Wei C."/>
            <person name="Yang H."/>
            <person name="Wang S."/>
            <person name="Zhao J."/>
            <person name="Liu C."/>
            <person name="Gao L."/>
            <person name="Xia E."/>
            <person name="Lu Y."/>
            <person name="Tai Y."/>
            <person name="She G."/>
            <person name="Sun J."/>
            <person name="Cao H."/>
            <person name="Tong W."/>
            <person name="Gao Q."/>
            <person name="Li Y."/>
            <person name="Deng W."/>
            <person name="Jiang X."/>
            <person name="Wang W."/>
            <person name="Chen Q."/>
            <person name="Zhang S."/>
            <person name="Li H."/>
            <person name="Wu J."/>
            <person name="Wang P."/>
            <person name="Li P."/>
            <person name="Shi C."/>
            <person name="Zheng F."/>
            <person name="Jian J."/>
            <person name="Huang B."/>
            <person name="Shan D."/>
            <person name="Shi M."/>
            <person name="Fang C."/>
            <person name="Yue Y."/>
            <person name="Li F."/>
            <person name="Li D."/>
            <person name="Wei S."/>
            <person name="Han B."/>
            <person name="Jiang C."/>
            <person name="Yin Y."/>
            <person name="Xia T."/>
            <person name="Zhang Z."/>
            <person name="Bennetzen J.L."/>
            <person name="Zhao S."/>
            <person name="Wan X."/>
        </authorList>
    </citation>
    <scope>NUCLEOTIDE SEQUENCE [LARGE SCALE GENOMIC DNA]</scope>
    <source>
        <strain evidence="7">cv. Shuchazao</strain>
        <tissue evidence="6">Leaf</tissue>
    </source>
</reference>
<evidence type="ECO:0000259" key="5">
    <source>
        <dbReference type="Pfam" id="PF24763"/>
    </source>
</evidence>